<feature type="transmembrane region" description="Helical" evidence="1">
    <location>
        <begin position="474"/>
        <end position="496"/>
    </location>
</feature>
<feature type="domain" description="Pyrroloquinoline quinone-dependent pyranose dehydrogenase beta-propeller" evidence="3">
    <location>
        <begin position="39"/>
        <end position="423"/>
    </location>
</feature>
<dbReference type="Gene3D" id="2.120.10.30">
    <property type="entry name" value="TolB, C-terminal domain"/>
    <property type="match status" value="1"/>
</dbReference>
<dbReference type="EMBL" id="JARVKM010000008">
    <property type="protein sequence ID" value="KAK9780002.1"/>
    <property type="molecule type" value="Genomic_DNA"/>
</dbReference>
<accession>A0ABR2Y239</accession>
<sequence>MKAYSFLTVAGTALLHLSGATADDGSCSTVLHPSYSAPVVGTGWVAQLVVTNLTKPRSIIWDSNGHLLTVEQGVGIRRLTFNDHGSTCLNVADSSSVVGNSDLNHGIAFSNDGKTLFASTSQDVFAWAYDPESGTISGDQRTVVQNLGGTGHVTRTLLITSNNQLLVSRGSGENIDYRAQDITTGVSQIRAFNVTNLPETPFDYASTGTRLGWGLRNSVGVAEEPTTGGIFSVENSVDQISRDGTDVHQNNPGEEMNFHGFLNGSTEHQGGNYGYPDCFALWDTNIPDIGTMEVGSQFPQGQNATLNDATCNDERVSPRLTWQAHMAPLDVMFTPNGSTAYVTFHGSWDRDNPVGYMLSSVEFANGQPVAAADSTDSLKNIISNADNSACPDHCFRPVGLALDSQGRLFMSSDATGEIYVLAQAEVTTTGGPTTSGTPSGTLVTPSATDSGNAASYGRVLAARAYIGNGLGGGWGVWLTVLTGFATGFGLFVAFPYI</sequence>
<dbReference type="SUPFAM" id="SSF50952">
    <property type="entry name" value="Soluble quinoprotein glucose dehydrogenase"/>
    <property type="match status" value="1"/>
</dbReference>
<protein>
    <submittedName>
        <fullName evidence="4">Glucose sorbosone dehydrogenase</fullName>
    </submittedName>
</protein>
<feature type="chain" id="PRO_5046263007" evidence="2">
    <location>
        <begin position="23"/>
        <end position="497"/>
    </location>
</feature>
<dbReference type="Pfam" id="PF22807">
    <property type="entry name" value="TrAA12"/>
    <property type="match status" value="1"/>
</dbReference>
<organism evidence="4 5">
    <name type="scientific">Seiridium cardinale</name>
    <dbReference type="NCBI Taxonomy" id="138064"/>
    <lineage>
        <taxon>Eukaryota</taxon>
        <taxon>Fungi</taxon>
        <taxon>Dikarya</taxon>
        <taxon>Ascomycota</taxon>
        <taxon>Pezizomycotina</taxon>
        <taxon>Sordariomycetes</taxon>
        <taxon>Xylariomycetidae</taxon>
        <taxon>Amphisphaeriales</taxon>
        <taxon>Sporocadaceae</taxon>
        <taxon>Seiridium</taxon>
    </lineage>
</organism>
<evidence type="ECO:0000259" key="3">
    <source>
        <dbReference type="Pfam" id="PF22807"/>
    </source>
</evidence>
<dbReference type="InterPro" id="IPR011042">
    <property type="entry name" value="6-blade_b-propeller_TolB-like"/>
</dbReference>
<name>A0ABR2Y239_9PEZI</name>
<keyword evidence="1" id="KW-1133">Transmembrane helix</keyword>
<proteinExistence type="predicted"/>
<reference evidence="4 5" key="1">
    <citation type="submission" date="2024-02" db="EMBL/GenBank/DDBJ databases">
        <title>First draft genome assembly of two strains of Seiridium cardinale.</title>
        <authorList>
            <person name="Emiliani G."/>
            <person name="Scali E."/>
        </authorList>
    </citation>
    <scope>NUCLEOTIDE SEQUENCE [LARGE SCALE GENOMIC DNA]</scope>
    <source>
        <strain evidence="4 5">BM-138-000479</strain>
    </source>
</reference>
<evidence type="ECO:0000256" key="1">
    <source>
        <dbReference type="SAM" id="Phobius"/>
    </source>
</evidence>
<evidence type="ECO:0000256" key="2">
    <source>
        <dbReference type="SAM" id="SignalP"/>
    </source>
</evidence>
<comment type="caution">
    <text evidence="4">The sequence shown here is derived from an EMBL/GenBank/DDBJ whole genome shotgun (WGS) entry which is preliminary data.</text>
</comment>
<dbReference type="InterPro" id="IPR011041">
    <property type="entry name" value="Quinoprot_gluc/sorb_DH_b-prop"/>
</dbReference>
<keyword evidence="5" id="KW-1185">Reference proteome</keyword>
<evidence type="ECO:0000313" key="5">
    <source>
        <dbReference type="Proteomes" id="UP001465668"/>
    </source>
</evidence>
<dbReference type="Proteomes" id="UP001465668">
    <property type="component" value="Unassembled WGS sequence"/>
</dbReference>
<dbReference type="SUPFAM" id="SSF63829">
    <property type="entry name" value="Calcium-dependent phosphotriesterase"/>
    <property type="match status" value="1"/>
</dbReference>
<gene>
    <name evidence="4" type="ORF">SCAR479_03126</name>
</gene>
<keyword evidence="1" id="KW-0812">Transmembrane</keyword>
<keyword evidence="1" id="KW-0472">Membrane</keyword>
<evidence type="ECO:0000313" key="4">
    <source>
        <dbReference type="EMBL" id="KAK9780002.1"/>
    </source>
</evidence>
<keyword evidence="2" id="KW-0732">Signal</keyword>
<feature type="signal peptide" evidence="2">
    <location>
        <begin position="1"/>
        <end position="22"/>
    </location>
</feature>
<dbReference type="InterPro" id="IPR054539">
    <property type="entry name" value="Beta-prop_PDH"/>
</dbReference>